<evidence type="ECO:0000256" key="1">
    <source>
        <dbReference type="ARBA" id="ARBA00023125"/>
    </source>
</evidence>
<keyword evidence="5" id="KW-1185">Reference proteome</keyword>
<dbReference type="Pfam" id="PF00436">
    <property type="entry name" value="SSB"/>
    <property type="match status" value="1"/>
</dbReference>
<dbReference type="SUPFAM" id="SSF50249">
    <property type="entry name" value="Nucleic acid-binding proteins"/>
    <property type="match status" value="1"/>
</dbReference>
<evidence type="ECO:0000313" key="4">
    <source>
        <dbReference type="EMBL" id="MBF4163826.1"/>
    </source>
</evidence>
<dbReference type="RefSeq" id="WP_194505083.1">
    <property type="nucleotide sequence ID" value="NZ_JADIVZ010000015.1"/>
</dbReference>
<keyword evidence="1 2" id="KW-0238">DNA-binding</keyword>
<sequence length="121" mass="13376">MHPEEETTRNEVVVRGRLSAPAEERELPSGDVVVTLRVIVSRARPRGPSARSKQRFDVIDCAVWAARLRRTVRAWRAGDVVEVEGALRRRFYRGAAGTTSRVEVEAARARRISAAVPASAS</sequence>
<accession>A0A930V170</accession>
<evidence type="ECO:0000256" key="3">
    <source>
        <dbReference type="SAM" id="MobiDB-lite"/>
    </source>
</evidence>
<dbReference type="Proteomes" id="UP000656804">
    <property type="component" value="Unassembled WGS sequence"/>
</dbReference>
<dbReference type="EMBL" id="JADIVZ010000015">
    <property type="protein sequence ID" value="MBF4163826.1"/>
    <property type="molecule type" value="Genomic_DNA"/>
</dbReference>
<dbReference type="InterPro" id="IPR000424">
    <property type="entry name" value="Primosome_PriB/ssb"/>
</dbReference>
<feature type="region of interest" description="Disordered" evidence="3">
    <location>
        <begin position="1"/>
        <end position="20"/>
    </location>
</feature>
<feature type="compositionally biased region" description="Basic and acidic residues" evidence="3">
    <location>
        <begin position="1"/>
        <end position="14"/>
    </location>
</feature>
<evidence type="ECO:0000313" key="5">
    <source>
        <dbReference type="Proteomes" id="UP000656804"/>
    </source>
</evidence>
<dbReference type="Gene3D" id="2.40.50.140">
    <property type="entry name" value="Nucleic acid-binding proteins"/>
    <property type="match status" value="1"/>
</dbReference>
<name>A0A930V170_9ACTN</name>
<dbReference type="AlphaFoldDB" id="A0A930V170"/>
<gene>
    <name evidence="4" type="ORF">ISG29_19295</name>
</gene>
<protein>
    <submittedName>
        <fullName evidence="4">Single-stranded DNA-binding protein</fullName>
    </submittedName>
</protein>
<proteinExistence type="predicted"/>
<organism evidence="4 5">
    <name type="scientific">Nocardioides acrostichi</name>
    <dbReference type="NCBI Taxonomy" id="2784339"/>
    <lineage>
        <taxon>Bacteria</taxon>
        <taxon>Bacillati</taxon>
        <taxon>Actinomycetota</taxon>
        <taxon>Actinomycetes</taxon>
        <taxon>Propionibacteriales</taxon>
        <taxon>Nocardioidaceae</taxon>
        <taxon>Nocardioides</taxon>
    </lineage>
</organism>
<reference evidence="4" key="1">
    <citation type="submission" date="2020-11" db="EMBL/GenBank/DDBJ databases">
        <title>Nocardioides sp. CBS4Y-1, whole genome shotgun sequence.</title>
        <authorList>
            <person name="Tuo L."/>
        </authorList>
    </citation>
    <scope>NUCLEOTIDE SEQUENCE</scope>
    <source>
        <strain evidence="4">CBS4Y-1</strain>
    </source>
</reference>
<evidence type="ECO:0000256" key="2">
    <source>
        <dbReference type="PROSITE-ProRule" id="PRU00252"/>
    </source>
</evidence>
<dbReference type="PROSITE" id="PS50935">
    <property type="entry name" value="SSB"/>
    <property type="match status" value="1"/>
</dbReference>
<comment type="caution">
    <text evidence="4">The sequence shown here is derived from an EMBL/GenBank/DDBJ whole genome shotgun (WGS) entry which is preliminary data.</text>
</comment>
<dbReference type="InterPro" id="IPR012340">
    <property type="entry name" value="NA-bd_OB-fold"/>
</dbReference>
<dbReference type="GO" id="GO:0003697">
    <property type="term" value="F:single-stranded DNA binding"/>
    <property type="evidence" value="ECO:0007669"/>
    <property type="project" value="InterPro"/>
</dbReference>